<dbReference type="PANTHER" id="PTHR11709:SF145">
    <property type="entry name" value="LCC1"/>
    <property type="match status" value="1"/>
</dbReference>
<evidence type="ECO:0000259" key="5">
    <source>
        <dbReference type="Pfam" id="PF00394"/>
    </source>
</evidence>
<comment type="similarity">
    <text evidence="1">Belongs to the multicopper oxidase family.</text>
</comment>
<name>A0A517L417_9PEZI</name>
<dbReference type="AlphaFoldDB" id="A0A517L417"/>
<evidence type="ECO:0000313" key="9">
    <source>
        <dbReference type="Proteomes" id="UP000316270"/>
    </source>
</evidence>
<feature type="domain" description="Plastocyanin-like" evidence="7">
    <location>
        <begin position="177"/>
        <end position="292"/>
    </location>
</feature>
<evidence type="ECO:0000256" key="4">
    <source>
        <dbReference type="ARBA" id="ARBA00023008"/>
    </source>
</evidence>
<dbReference type="PANTHER" id="PTHR11709">
    <property type="entry name" value="MULTI-COPPER OXIDASE"/>
    <property type="match status" value="1"/>
</dbReference>
<dbReference type="CDD" id="cd13880">
    <property type="entry name" value="CuRO_2_MaLCC_like"/>
    <property type="match status" value="1"/>
</dbReference>
<dbReference type="Pfam" id="PF07732">
    <property type="entry name" value="Cu-oxidase_3"/>
    <property type="match status" value="1"/>
</dbReference>
<dbReference type="Pfam" id="PF00394">
    <property type="entry name" value="Cu-oxidase"/>
    <property type="match status" value="1"/>
</dbReference>
<dbReference type="STRING" id="50376.A0A517L417"/>
<dbReference type="Gene3D" id="2.60.40.420">
    <property type="entry name" value="Cupredoxins - blue copper proteins"/>
    <property type="match status" value="3"/>
</dbReference>
<evidence type="ECO:0000256" key="1">
    <source>
        <dbReference type="ARBA" id="ARBA00010609"/>
    </source>
</evidence>
<proteinExistence type="inferred from homology"/>
<evidence type="ECO:0000313" key="8">
    <source>
        <dbReference type="EMBL" id="QDS70373.1"/>
    </source>
</evidence>
<feature type="domain" description="Plastocyanin-like" evidence="6">
    <location>
        <begin position="547"/>
        <end position="664"/>
    </location>
</feature>
<organism evidence="8 9">
    <name type="scientific">Venturia effusa</name>
    <dbReference type="NCBI Taxonomy" id="50376"/>
    <lineage>
        <taxon>Eukaryota</taxon>
        <taxon>Fungi</taxon>
        <taxon>Dikarya</taxon>
        <taxon>Ascomycota</taxon>
        <taxon>Pezizomycotina</taxon>
        <taxon>Dothideomycetes</taxon>
        <taxon>Pleosporomycetidae</taxon>
        <taxon>Venturiales</taxon>
        <taxon>Venturiaceae</taxon>
        <taxon>Venturia</taxon>
    </lineage>
</organism>
<dbReference type="InterPro" id="IPR011707">
    <property type="entry name" value="Cu-oxidase-like_N"/>
</dbReference>
<evidence type="ECO:0000259" key="6">
    <source>
        <dbReference type="Pfam" id="PF07731"/>
    </source>
</evidence>
<dbReference type="FunFam" id="2.60.40.420:FF:000045">
    <property type="entry name" value="Laccase 2"/>
    <property type="match status" value="1"/>
</dbReference>
<dbReference type="GO" id="GO:0005507">
    <property type="term" value="F:copper ion binding"/>
    <property type="evidence" value="ECO:0007669"/>
    <property type="project" value="InterPro"/>
</dbReference>
<dbReference type="Pfam" id="PF07731">
    <property type="entry name" value="Cu-oxidase_2"/>
    <property type="match status" value="1"/>
</dbReference>
<dbReference type="PROSITE" id="PS00080">
    <property type="entry name" value="MULTICOPPER_OXIDASE2"/>
    <property type="match status" value="1"/>
</dbReference>
<protein>
    <recommendedName>
        <fullName evidence="10">Laccase, multicopper oxidase, benzenediol:oxygen oxidorectuctase</fullName>
    </recommendedName>
</protein>
<evidence type="ECO:0000256" key="3">
    <source>
        <dbReference type="ARBA" id="ARBA00023002"/>
    </source>
</evidence>
<dbReference type="CDD" id="cd13901">
    <property type="entry name" value="CuRO_3_MaLCC_like"/>
    <property type="match status" value="1"/>
</dbReference>
<dbReference type="SUPFAM" id="SSF49503">
    <property type="entry name" value="Cupredoxins"/>
    <property type="match status" value="3"/>
</dbReference>
<dbReference type="InterPro" id="IPR045087">
    <property type="entry name" value="Cu-oxidase_fam"/>
</dbReference>
<sequence length="698" mass="75618">MGNDAKLPPGWASQRASTVVHASEAVHFCSPLTTSTISGQPVTYTTVYDLLNSCYPTVTVTKTVTEAKATPVAGLATTVPYKPAQSEYAQYGGPACDSYAAPAWLPKKNATLKPALTQNYTNGLSLLGTKNAPTYPVDYMPGKGSGSPWGTNVSVSSSNPYKYMPDTGMTRKYKFVVSYQDIAPDGVTKKGLVINGAFPGPTIEANWGDWIEVEVENKLGDEGTSIHWHGLLQKDHPWMDGVPTVSQCPIAPGKTFTYRFRADQFGSSWYHSHYSAQYAGGALGAMIIHGPKHADYDEDLGPIILSDWYHKSYFELVEGTMFSTTGRPELSNNNLIQGKGNYPCANTTQPCVPGAGIAKFFFKPGKKYRLRLINTGSDGMQKFSIDGHKFSVIAQDFVPIKPYTTELITLGIGQRVDVVVEAVGKARDAYWMRSQLGAGPTSCSLADGVSPNGLAAVLYDGADANAVPTSNSTITKAQIETCSNDALIQQEPLFAVDSAPVGTLITQQLDFDITNNGTSFVWIVNNQTFRGDFSESLLLESQAGTLAPKPEWNVYDMASSGTIRIVMYNHFPLASHPMHLHGHDFLILAEGSGTWDGVITNPRNPARRDTQIMKKATPSASGPPIPSYVVIQFEADNPGVWPLHCHVAWHVSAGLYVNILEKPADIKNYNIPAAMPETCRDWNVFAGANVVHQIDSGL</sequence>
<evidence type="ECO:0008006" key="10">
    <source>
        <dbReference type="Google" id="ProtNLM"/>
    </source>
</evidence>
<gene>
    <name evidence="8" type="ORF">FKW77_009111</name>
</gene>
<keyword evidence="3" id="KW-0560">Oxidoreductase</keyword>
<reference evidence="8 9" key="1">
    <citation type="submission" date="2019-07" db="EMBL/GenBank/DDBJ databases">
        <title>Finished genome of Venturia effusa.</title>
        <authorList>
            <person name="Young C.A."/>
            <person name="Cox M.P."/>
            <person name="Ganley A.R.D."/>
            <person name="David W.J."/>
        </authorList>
    </citation>
    <scope>NUCLEOTIDE SEQUENCE [LARGE SCALE GENOMIC DNA]</scope>
    <source>
        <strain evidence="9">albino</strain>
    </source>
</reference>
<dbReference type="FunFam" id="2.60.40.420:FF:000021">
    <property type="entry name" value="Extracellular dihydrogeodin oxidase/laccase"/>
    <property type="match status" value="1"/>
</dbReference>
<dbReference type="InterPro" id="IPR011706">
    <property type="entry name" value="Cu-oxidase_C"/>
</dbReference>
<dbReference type="GO" id="GO:0016491">
    <property type="term" value="F:oxidoreductase activity"/>
    <property type="evidence" value="ECO:0007669"/>
    <property type="project" value="UniProtKB-KW"/>
</dbReference>
<evidence type="ECO:0000259" key="7">
    <source>
        <dbReference type="Pfam" id="PF07732"/>
    </source>
</evidence>
<dbReference type="InterPro" id="IPR033138">
    <property type="entry name" value="Cu_oxidase_CS"/>
</dbReference>
<evidence type="ECO:0000256" key="2">
    <source>
        <dbReference type="ARBA" id="ARBA00022723"/>
    </source>
</evidence>
<dbReference type="InterPro" id="IPR001117">
    <property type="entry name" value="Cu-oxidase_2nd"/>
</dbReference>
<feature type="domain" description="Plastocyanin-like" evidence="5">
    <location>
        <begin position="302"/>
        <end position="438"/>
    </location>
</feature>
<keyword evidence="2" id="KW-0479">Metal-binding</keyword>
<dbReference type="InterPro" id="IPR008972">
    <property type="entry name" value="Cupredoxin"/>
</dbReference>
<dbReference type="Proteomes" id="UP000316270">
    <property type="component" value="Chromosome 4"/>
</dbReference>
<keyword evidence="4" id="KW-0186">Copper</keyword>
<dbReference type="EMBL" id="CP042188">
    <property type="protein sequence ID" value="QDS70373.1"/>
    <property type="molecule type" value="Genomic_DNA"/>
</dbReference>
<dbReference type="PROSITE" id="PS00079">
    <property type="entry name" value="MULTICOPPER_OXIDASE1"/>
    <property type="match status" value="1"/>
</dbReference>
<accession>A0A517L417</accession>
<keyword evidence="9" id="KW-1185">Reference proteome</keyword>
<dbReference type="OrthoDB" id="2121828at2759"/>
<dbReference type="CDD" id="cd13854">
    <property type="entry name" value="CuRO_1_MaLCC_like"/>
    <property type="match status" value="1"/>
</dbReference>
<dbReference type="InterPro" id="IPR002355">
    <property type="entry name" value="Cu_oxidase_Cu_BS"/>
</dbReference>